<feature type="transmembrane region" description="Helical" evidence="1">
    <location>
        <begin position="75"/>
        <end position="100"/>
    </location>
</feature>
<dbReference type="Proteomes" id="UP001293254">
    <property type="component" value="Unassembled WGS sequence"/>
</dbReference>
<dbReference type="AlphaFoldDB" id="A0AAE2CUN1"/>
<reference evidence="2" key="1">
    <citation type="submission" date="2020-06" db="EMBL/GenBank/DDBJ databases">
        <authorList>
            <person name="Li T."/>
            <person name="Hu X."/>
            <person name="Zhang T."/>
            <person name="Song X."/>
            <person name="Zhang H."/>
            <person name="Dai N."/>
            <person name="Sheng W."/>
            <person name="Hou X."/>
            <person name="Wei L."/>
        </authorList>
    </citation>
    <scope>NUCLEOTIDE SEQUENCE</scope>
    <source>
        <strain evidence="2">3651</strain>
        <tissue evidence="2">Leaf</tissue>
    </source>
</reference>
<proteinExistence type="predicted"/>
<reference evidence="2" key="2">
    <citation type="journal article" date="2024" name="Plant">
        <title>Genomic evolution and insights into agronomic trait innovations of Sesamum species.</title>
        <authorList>
            <person name="Miao H."/>
            <person name="Wang L."/>
            <person name="Qu L."/>
            <person name="Liu H."/>
            <person name="Sun Y."/>
            <person name="Le M."/>
            <person name="Wang Q."/>
            <person name="Wei S."/>
            <person name="Zheng Y."/>
            <person name="Lin W."/>
            <person name="Duan Y."/>
            <person name="Cao H."/>
            <person name="Xiong S."/>
            <person name="Wang X."/>
            <person name="Wei L."/>
            <person name="Li C."/>
            <person name="Ma Q."/>
            <person name="Ju M."/>
            <person name="Zhao R."/>
            <person name="Li G."/>
            <person name="Mu C."/>
            <person name="Tian Q."/>
            <person name="Mei H."/>
            <person name="Zhang T."/>
            <person name="Gao T."/>
            <person name="Zhang H."/>
        </authorList>
    </citation>
    <scope>NUCLEOTIDE SEQUENCE</scope>
    <source>
        <strain evidence="2">3651</strain>
    </source>
</reference>
<comment type="caution">
    <text evidence="2">The sequence shown here is derived from an EMBL/GenBank/DDBJ whole genome shotgun (WGS) entry which is preliminary data.</text>
</comment>
<keyword evidence="1" id="KW-1133">Transmembrane helix</keyword>
<evidence type="ECO:0000313" key="3">
    <source>
        <dbReference type="Proteomes" id="UP001293254"/>
    </source>
</evidence>
<gene>
    <name evidence="2" type="ORF">Salat_0680000</name>
</gene>
<evidence type="ECO:0000313" key="2">
    <source>
        <dbReference type="EMBL" id="KAK4435167.1"/>
    </source>
</evidence>
<feature type="transmembrane region" description="Helical" evidence="1">
    <location>
        <begin position="45"/>
        <end position="63"/>
    </location>
</feature>
<keyword evidence="1" id="KW-0812">Transmembrane</keyword>
<sequence>MLTIFSLSLEFLSPPLLILVGLVEFAAGLTSAIELQLLFQFSGQSSNLLLLPFLLPAVVFLLQQPGLLCALPEQVLAAILVKGVLLGFVPHLRVFSCFFWPVYVRVSSYLSGVHSRCLCSAFPSFQQKGAGFLAAGRTGLFLSQLRGCFGSGSSLSSAAVATFFRPKASCYSLSFILESFQAFRQAFCLYLCSSLSTVVWWDLREFCCRVSLSSHRSSASSCARLSSRFQLLSMDGFHGAGQERTNLLHVVRNSGFAQFFSLLRSVSLAARGGMFGLKVFPSHWSQAETAMLGFPKLPAGRTGSTAGRGHFPTVSGSISTHKRSIFRAVFSYFRPLSGSRRYVSFCLFWGRQQSDPAATVLLLSGFGIGTLHKPFAGCFDLLHLSLSIPANLVSRCSLFRAFWGQQQCCYCWPFCFLHWQPAPLQLQAVFSQLHQSLSRPSPTRRCSIACTTSSVQILLFLLGICTRSVISLLIKCLGSFEFFVLFVTCSTSWNFVTLRICPK</sequence>
<protein>
    <submittedName>
        <fullName evidence="2">Uncharacterized protein</fullName>
    </submittedName>
</protein>
<organism evidence="2 3">
    <name type="scientific">Sesamum alatum</name>
    <dbReference type="NCBI Taxonomy" id="300844"/>
    <lineage>
        <taxon>Eukaryota</taxon>
        <taxon>Viridiplantae</taxon>
        <taxon>Streptophyta</taxon>
        <taxon>Embryophyta</taxon>
        <taxon>Tracheophyta</taxon>
        <taxon>Spermatophyta</taxon>
        <taxon>Magnoliopsida</taxon>
        <taxon>eudicotyledons</taxon>
        <taxon>Gunneridae</taxon>
        <taxon>Pentapetalae</taxon>
        <taxon>asterids</taxon>
        <taxon>lamiids</taxon>
        <taxon>Lamiales</taxon>
        <taxon>Pedaliaceae</taxon>
        <taxon>Sesamum</taxon>
    </lineage>
</organism>
<dbReference type="EMBL" id="JACGWO010000002">
    <property type="protein sequence ID" value="KAK4435167.1"/>
    <property type="molecule type" value="Genomic_DNA"/>
</dbReference>
<evidence type="ECO:0000256" key="1">
    <source>
        <dbReference type="SAM" id="Phobius"/>
    </source>
</evidence>
<feature type="transmembrane region" description="Helical" evidence="1">
    <location>
        <begin position="12"/>
        <end position="33"/>
    </location>
</feature>
<keyword evidence="3" id="KW-1185">Reference proteome</keyword>
<accession>A0AAE2CUN1</accession>
<name>A0AAE2CUN1_9LAMI</name>
<keyword evidence="1" id="KW-0472">Membrane</keyword>